<evidence type="ECO:0000313" key="2">
    <source>
        <dbReference type="EMBL" id="VDI04900.1"/>
    </source>
</evidence>
<comment type="caution">
    <text evidence="2">The sequence shown here is derived from an EMBL/GenBank/DDBJ whole genome shotgun (WGS) entry which is preliminary data.</text>
</comment>
<name>A0A8B6CIS4_MYTGA</name>
<dbReference type="EMBL" id="UYJE01001759">
    <property type="protein sequence ID" value="VDI04900.1"/>
    <property type="molecule type" value="Genomic_DNA"/>
</dbReference>
<gene>
    <name evidence="2" type="ORF">MGAL_10B045775</name>
</gene>
<feature type="region of interest" description="Disordered" evidence="1">
    <location>
        <begin position="178"/>
        <end position="209"/>
    </location>
</feature>
<dbReference type="OrthoDB" id="6170188at2759"/>
<dbReference type="AlphaFoldDB" id="A0A8B6CIS4"/>
<sequence length="350" mass="39478">MSNQQGMWTPNQFVMPNSYQPAYTRPNTSMECPVKDCSCECCKNSQRGTPCVRQANTLKSDASSQTEGVDFLTQKPSDNKVYFKRGTFHHTLVQRKISDVISKYELTSKKNLFFGKAVIEVLTSFPGLEFSTENRDKVCQRVAKAIRWKKFSVKRKLKKQEVHNEVRPDVPVIADIVPEPRADSPQPASPVAGPSVPLTPPTVQPSQSDLDSDDDILLICLQKNQQDKATNVLSGSRQKEDLNALLAKPTVMDQNVQDTKTWELPLLKIILPTDQATMLEKTGNEQIEIHEYEEIDEEILSRDSSIMHRNDNTRRISNKGISVNCGTDDDGYLLPYHSISLSRRQGKHDS</sequence>
<protein>
    <submittedName>
        <fullName evidence="2">Uncharacterized protein</fullName>
    </submittedName>
</protein>
<evidence type="ECO:0000256" key="1">
    <source>
        <dbReference type="SAM" id="MobiDB-lite"/>
    </source>
</evidence>
<keyword evidence="3" id="KW-1185">Reference proteome</keyword>
<accession>A0A8B6CIS4</accession>
<proteinExistence type="predicted"/>
<evidence type="ECO:0000313" key="3">
    <source>
        <dbReference type="Proteomes" id="UP000596742"/>
    </source>
</evidence>
<dbReference type="Proteomes" id="UP000596742">
    <property type="component" value="Unassembled WGS sequence"/>
</dbReference>
<organism evidence="2 3">
    <name type="scientific">Mytilus galloprovincialis</name>
    <name type="common">Mediterranean mussel</name>
    <dbReference type="NCBI Taxonomy" id="29158"/>
    <lineage>
        <taxon>Eukaryota</taxon>
        <taxon>Metazoa</taxon>
        <taxon>Spiralia</taxon>
        <taxon>Lophotrochozoa</taxon>
        <taxon>Mollusca</taxon>
        <taxon>Bivalvia</taxon>
        <taxon>Autobranchia</taxon>
        <taxon>Pteriomorphia</taxon>
        <taxon>Mytilida</taxon>
        <taxon>Mytiloidea</taxon>
        <taxon>Mytilidae</taxon>
        <taxon>Mytilinae</taxon>
        <taxon>Mytilus</taxon>
    </lineage>
</organism>
<reference evidence="2" key="1">
    <citation type="submission" date="2018-11" db="EMBL/GenBank/DDBJ databases">
        <authorList>
            <person name="Alioto T."/>
            <person name="Alioto T."/>
        </authorList>
    </citation>
    <scope>NUCLEOTIDE SEQUENCE</scope>
</reference>